<keyword evidence="3" id="KW-1185">Reference proteome</keyword>
<dbReference type="Proteomes" id="UP001207605">
    <property type="component" value="Unassembled WGS sequence"/>
</dbReference>
<name>A0ABT2S9A6_9FIRM</name>
<dbReference type="EMBL" id="JAOQJV010000030">
    <property type="protein sequence ID" value="MCU6701166.1"/>
    <property type="molecule type" value="Genomic_DNA"/>
</dbReference>
<evidence type="ECO:0000313" key="2">
    <source>
        <dbReference type="EMBL" id="MCU6701166.1"/>
    </source>
</evidence>
<dbReference type="InterPro" id="IPR050246">
    <property type="entry name" value="Class_II_FBP_aldolase"/>
</dbReference>
<reference evidence="2 3" key="1">
    <citation type="journal article" date="2021" name="ISME Commun">
        <title>Automated analysis of genomic sequences facilitates high-throughput and comprehensive description of bacteria.</title>
        <authorList>
            <person name="Hitch T.C.A."/>
        </authorList>
    </citation>
    <scope>NUCLEOTIDE SEQUENCE [LARGE SCALE GENOMIC DNA]</scope>
    <source>
        <strain evidence="2 3">Sanger_02</strain>
    </source>
</reference>
<evidence type="ECO:0000313" key="3">
    <source>
        <dbReference type="Proteomes" id="UP001207605"/>
    </source>
</evidence>
<organism evidence="2 3">
    <name type="scientific">Dorea ammoniilytica</name>
    <dbReference type="NCBI Taxonomy" id="2981788"/>
    <lineage>
        <taxon>Bacteria</taxon>
        <taxon>Bacillati</taxon>
        <taxon>Bacillota</taxon>
        <taxon>Clostridia</taxon>
        <taxon>Lachnospirales</taxon>
        <taxon>Lachnospiraceae</taxon>
        <taxon>Dorea</taxon>
    </lineage>
</organism>
<sequence>MLATLKEVLQAAEDKKIAIGAFDTPNLESLCAAIAAAEEVELPTIIMHAQCHESLCPLDVIGPIMVEHAKKAKVPVCVMLDHGEDLDYLKRSLEMGFTAVMYDGSTTPYEENVKTTCEAVKLAASYGADVEAEIGSMGKREFGAGTPGEEDDAKIYTDPDMAKDFVAKTGIAALACSFGTTHGIYLTEPKLNFDIVKDVRAKADSIPVVMHGGSGVSEEDYHQAIAAGVRKINYFTYMDKAAGNAAAEYIASVEDGQPYFYSALRLKAMDAMKEDIKRAMLVFAGK</sequence>
<evidence type="ECO:0000256" key="1">
    <source>
        <dbReference type="ARBA" id="ARBA00001947"/>
    </source>
</evidence>
<proteinExistence type="predicted"/>
<protein>
    <submittedName>
        <fullName evidence="2">Class II fructose-bisphosphate aldolase</fullName>
    </submittedName>
</protein>
<dbReference type="Gene3D" id="3.20.20.70">
    <property type="entry name" value="Aldolase class I"/>
    <property type="match status" value="1"/>
</dbReference>
<gene>
    <name evidence="2" type="ORF">OCV65_13140</name>
</gene>
<dbReference type="Pfam" id="PF01116">
    <property type="entry name" value="F_bP_aldolase"/>
    <property type="match status" value="1"/>
</dbReference>
<dbReference type="PANTHER" id="PTHR30304:SF0">
    <property type="entry name" value="D-TAGATOSE-1,6-BISPHOSPHATE ALDOLASE SUBUNIT GATY-RELATED"/>
    <property type="match status" value="1"/>
</dbReference>
<dbReference type="RefSeq" id="WP_262582452.1">
    <property type="nucleotide sequence ID" value="NZ_JAOQJV010000030.1"/>
</dbReference>
<dbReference type="SUPFAM" id="SSF51569">
    <property type="entry name" value="Aldolase"/>
    <property type="match status" value="1"/>
</dbReference>
<dbReference type="InterPro" id="IPR013785">
    <property type="entry name" value="Aldolase_TIM"/>
</dbReference>
<accession>A0ABT2S9A6</accession>
<dbReference type="PANTHER" id="PTHR30304">
    <property type="entry name" value="D-TAGATOSE-1,6-BISPHOSPHATE ALDOLASE"/>
    <property type="match status" value="1"/>
</dbReference>
<dbReference type="InterPro" id="IPR000771">
    <property type="entry name" value="FBA_II"/>
</dbReference>
<comment type="caution">
    <text evidence="2">The sequence shown here is derived from an EMBL/GenBank/DDBJ whole genome shotgun (WGS) entry which is preliminary data.</text>
</comment>
<comment type="cofactor">
    <cofactor evidence="1">
        <name>Zn(2+)</name>
        <dbReference type="ChEBI" id="CHEBI:29105"/>
    </cofactor>
</comment>
<dbReference type="PIRSF" id="PIRSF001359">
    <property type="entry name" value="F_bP_aldolase_II"/>
    <property type="match status" value="1"/>
</dbReference>